<evidence type="ECO:0000256" key="1">
    <source>
        <dbReference type="SAM" id="MobiDB-lite"/>
    </source>
</evidence>
<comment type="caution">
    <text evidence="2">The sequence shown here is derived from an EMBL/GenBank/DDBJ whole genome shotgun (WGS) entry which is preliminary data.</text>
</comment>
<dbReference type="InterPro" id="IPR036291">
    <property type="entry name" value="NAD(P)-bd_dom_sf"/>
</dbReference>
<dbReference type="Gene3D" id="3.40.50.720">
    <property type="entry name" value="NAD(P)-binding Rossmann-like Domain"/>
    <property type="match status" value="1"/>
</dbReference>
<protein>
    <submittedName>
        <fullName evidence="2">SDR family NAD(P)-dependent oxidoreductase</fullName>
    </submittedName>
</protein>
<evidence type="ECO:0000313" key="3">
    <source>
        <dbReference type="Proteomes" id="UP000598996"/>
    </source>
</evidence>
<feature type="region of interest" description="Disordered" evidence="1">
    <location>
        <begin position="56"/>
        <end position="80"/>
    </location>
</feature>
<evidence type="ECO:0000313" key="2">
    <source>
        <dbReference type="EMBL" id="MBL7260184.1"/>
    </source>
</evidence>
<feature type="compositionally biased region" description="Polar residues" evidence="1">
    <location>
        <begin position="64"/>
        <end position="80"/>
    </location>
</feature>
<dbReference type="InterPro" id="IPR002347">
    <property type="entry name" value="SDR_fam"/>
</dbReference>
<dbReference type="EMBL" id="JAENHO010000013">
    <property type="protein sequence ID" value="MBL7260184.1"/>
    <property type="molecule type" value="Genomic_DNA"/>
</dbReference>
<dbReference type="RefSeq" id="WP_202996887.1">
    <property type="nucleotide sequence ID" value="NZ_JAENHO010000013.1"/>
</dbReference>
<name>A0ABS1W0E4_9ACTN</name>
<gene>
    <name evidence="2" type="ORF">JKJ07_38380</name>
</gene>
<sequence length="80" mass="8070">MAVILVTGASSGFGRLTAQAPARAGHTVVAGIRATEGRNAPAVAELDRLAKAARRIKSGRPRTRSCTAGSVARSTSGSPL</sequence>
<organism evidence="2 3">
    <name type="scientific">Paractinoplanes lichenicola</name>
    <dbReference type="NCBI Taxonomy" id="2802976"/>
    <lineage>
        <taxon>Bacteria</taxon>
        <taxon>Bacillati</taxon>
        <taxon>Actinomycetota</taxon>
        <taxon>Actinomycetes</taxon>
        <taxon>Micromonosporales</taxon>
        <taxon>Micromonosporaceae</taxon>
        <taxon>Paractinoplanes</taxon>
    </lineage>
</organism>
<reference evidence="2 3" key="1">
    <citation type="submission" date="2021-01" db="EMBL/GenBank/DDBJ databases">
        <title>Actinoplanes sp. nov. LDG1-01 isolated from lichen.</title>
        <authorList>
            <person name="Saeng-In P."/>
            <person name="Phongsopitanun W."/>
            <person name="Kanchanasin P."/>
            <person name="Yuki M."/>
            <person name="Kudo T."/>
            <person name="Ohkuma M."/>
            <person name="Tanasupawat S."/>
        </authorList>
    </citation>
    <scope>NUCLEOTIDE SEQUENCE [LARGE SCALE GENOMIC DNA]</scope>
    <source>
        <strain evidence="2 3">LDG1-01</strain>
    </source>
</reference>
<dbReference type="SUPFAM" id="SSF51735">
    <property type="entry name" value="NAD(P)-binding Rossmann-fold domains"/>
    <property type="match status" value="1"/>
</dbReference>
<dbReference type="Pfam" id="PF00106">
    <property type="entry name" value="adh_short"/>
    <property type="match status" value="1"/>
</dbReference>
<proteinExistence type="predicted"/>
<accession>A0ABS1W0E4</accession>
<keyword evidence="3" id="KW-1185">Reference proteome</keyword>
<dbReference type="Proteomes" id="UP000598996">
    <property type="component" value="Unassembled WGS sequence"/>
</dbReference>